<accession>A0ABS1WY53</accession>
<sequence>MTLLAPLSNSTSAGTGRPGRTARPSWFGWLCMMAFAVCEAEQLPRDAGALEGKVGLNHVYVVLDEETFAAARDSEVLLKEFASVDTGLPTFAPPQADSQRLYIRGKTTYVELLGPRNPFNEPVGKVGLALGVDALPLLDVVQAAWSASLGAAADRYNVEWKRATPARPWYEVVQHRSTSANPHLVVWASAYRSEFLPWLYPQRPAHENRGSRADFLAPLFRPERLFQDVTALTIAVPEELRQQIARQLQAVGYRRTERGEGLELQGAGLTLTLLASSAHRQGLLSMTVAMNREGAADIALGARSAIEFDTRSALWRFRKETWQ</sequence>
<evidence type="ECO:0008006" key="4">
    <source>
        <dbReference type="Google" id="ProtNLM"/>
    </source>
</evidence>
<name>A0ABS1WY53_9GAMM</name>
<gene>
    <name evidence="2" type="ORF">JM946_14285</name>
</gene>
<dbReference type="InterPro" id="IPR043869">
    <property type="entry name" value="DUF5829"/>
</dbReference>
<dbReference type="Proteomes" id="UP000661077">
    <property type="component" value="Unassembled WGS sequence"/>
</dbReference>
<evidence type="ECO:0000313" key="2">
    <source>
        <dbReference type="EMBL" id="MBM0105896.1"/>
    </source>
</evidence>
<protein>
    <recommendedName>
        <fullName evidence="4">DUF2066 domain-containing protein</fullName>
    </recommendedName>
</protein>
<evidence type="ECO:0000256" key="1">
    <source>
        <dbReference type="SAM" id="MobiDB-lite"/>
    </source>
</evidence>
<reference evidence="2 3" key="1">
    <citation type="journal article" date="2021" name="Int. J. Syst. Evol. Microbiol.">
        <title>Steroidobacter gossypii sp. nov., isolated from soil of cotton cropping field.</title>
        <authorList>
            <person name="Huang R."/>
            <person name="Yang S."/>
            <person name="Zhen C."/>
            <person name="Liu W."/>
        </authorList>
    </citation>
    <scope>NUCLEOTIDE SEQUENCE [LARGE SCALE GENOMIC DNA]</scope>
    <source>
        <strain evidence="2 3">S1-65</strain>
    </source>
</reference>
<proteinExistence type="predicted"/>
<dbReference type="RefSeq" id="WP_203167972.1">
    <property type="nucleotide sequence ID" value="NZ_JAEVLS010000003.1"/>
</dbReference>
<dbReference type="Pfam" id="PF19147">
    <property type="entry name" value="DUF5829"/>
    <property type="match status" value="1"/>
</dbReference>
<dbReference type="EMBL" id="JAEVLS010000003">
    <property type="protein sequence ID" value="MBM0105896.1"/>
    <property type="molecule type" value="Genomic_DNA"/>
</dbReference>
<organism evidence="2 3">
    <name type="scientific">Steroidobacter gossypii</name>
    <dbReference type="NCBI Taxonomy" id="2805490"/>
    <lineage>
        <taxon>Bacteria</taxon>
        <taxon>Pseudomonadati</taxon>
        <taxon>Pseudomonadota</taxon>
        <taxon>Gammaproteobacteria</taxon>
        <taxon>Steroidobacterales</taxon>
        <taxon>Steroidobacteraceae</taxon>
        <taxon>Steroidobacter</taxon>
    </lineage>
</organism>
<comment type="caution">
    <text evidence="2">The sequence shown here is derived from an EMBL/GenBank/DDBJ whole genome shotgun (WGS) entry which is preliminary data.</text>
</comment>
<keyword evidence="3" id="KW-1185">Reference proteome</keyword>
<feature type="region of interest" description="Disordered" evidence="1">
    <location>
        <begin position="1"/>
        <end position="20"/>
    </location>
</feature>
<evidence type="ECO:0000313" key="3">
    <source>
        <dbReference type="Proteomes" id="UP000661077"/>
    </source>
</evidence>